<evidence type="ECO:0000256" key="1">
    <source>
        <dbReference type="SAM" id="MobiDB-lite"/>
    </source>
</evidence>
<sequence length="47" mass="5279">GALRRPFVARDRRYPSPSQDSRAGRGAGRWRDIRDDGRRRAGRGGAL</sequence>
<proteinExistence type="predicted"/>
<dbReference type="EMBL" id="CADCWF010000031">
    <property type="protein sequence ID" value="CAA9539053.1"/>
    <property type="molecule type" value="Genomic_DNA"/>
</dbReference>
<feature type="region of interest" description="Disordered" evidence="1">
    <location>
        <begin position="1"/>
        <end position="47"/>
    </location>
</feature>
<evidence type="ECO:0000313" key="2">
    <source>
        <dbReference type="EMBL" id="CAA9539053.1"/>
    </source>
</evidence>
<feature type="non-terminal residue" evidence="2">
    <location>
        <position position="1"/>
    </location>
</feature>
<feature type="non-terminal residue" evidence="2">
    <location>
        <position position="47"/>
    </location>
</feature>
<reference evidence="2" key="1">
    <citation type="submission" date="2020-02" db="EMBL/GenBank/DDBJ databases">
        <authorList>
            <person name="Meier V. D."/>
        </authorList>
    </citation>
    <scope>NUCLEOTIDE SEQUENCE</scope>
    <source>
        <strain evidence="2">AVDCRST_MAG59</strain>
    </source>
</reference>
<accession>A0A6J4U5X5</accession>
<gene>
    <name evidence="2" type="ORF">AVDCRST_MAG59-639</name>
</gene>
<name>A0A6J4U5X5_9BACT</name>
<feature type="compositionally biased region" description="Basic and acidic residues" evidence="1">
    <location>
        <begin position="29"/>
        <end position="39"/>
    </location>
</feature>
<dbReference type="AlphaFoldDB" id="A0A6J4U5X5"/>
<organism evidence="2">
    <name type="scientific">uncultured Thermomicrobiales bacterium</name>
    <dbReference type="NCBI Taxonomy" id="1645740"/>
    <lineage>
        <taxon>Bacteria</taxon>
        <taxon>Pseudomonadati</taxon>
        <taxon>Thermomicrobiota</taxon>
        <taxon>Thermomicrobia</taxon>
        <taxon>Thermomicrobiales</taxon>
        <taxon>environmental samples</taxon>
    </lineage>
</organism>
<protein>
    <submittedName>
        <fullName evidence="2">Uncharacterized protein</fullName>
    </submittedName>
</protein>